<keyword evidence="1" id="KW-0812">Transmembrane</keyword>
<evidence type="ECO:0000313" key="2">
    <source>
        <dbReference type="EMBL" id="MBB5954957.1"/>
    </source>
</evidence>
<feature type="transmembrane region" description="Helical" evidence="1">
    <location>
        <begin position="325"/>
        <end position="343"/>
    </location>
</feature>
<reference evidence="2 3" key="1">
    <citation type="submission" date="2020-08" db="EMBL/GenBank/DDBJ databases">
        <title>Genomic Encyclopedia of Type Strains, Phase III (KMG-III): the genomes of soil and plant-associated and newly described type strains.</title>
        <authorList>
            <person name="Whitman W."/>
        </authorList>
    </citation>
    <scope>NUCLEOTIDE SEQUENCE [LARGE SCALE GENOMIC DNA]</scope>
    <source>
        <strain evidence="2 3">CECT 8640</strain>
    </source>
</reference>
<protein>
    <submittedName>
        <fullName evidence="2">Uncharacterized protein</fullName>
    </submittedName>
</protein>
<feature type="transmembrane region" description="Helical" evidence="1">
    <location>
        <begin position="291"/>
        <end position="310"/>
    </location>
</feature>
<feature type="transmembrane region" description="Helical" evidence="1">
    <location>
        <begin position="350"/>
        <end position="371"/>
    </location>
</feature>
<dbReference type="AlphaFoldDB" id="A0A841CFM2"/>
<feature type="transmembrane region" description="Helical" evidence="1">
    <location>
        <begin position="197"/>
        <end position="217"/>
    </location>
</feature>
<name>A0A841CFM2_9PSEU</name>
<gene>
    <name evidence="2" type="ORF">FHS29_001527</name>
</gene>
<proteinExistence type="predicted"/>
<feature type="transmembrane region" description="Helical" evidence="1">
    <location>
        <begin position="127"/>
        <end position="148"/>
    </location>
</feature>
<feature type="transmembrane region" description="Helical" evidence="1">
    <location>
        <begin position="419"/>
        <end position="439"/>
    </location>
</feature>
<feature type="transmembrane region" description="Helical" evidence="1">
    <location>
        <begin position="255"/>
        <end position="271"/>
    </location>
</feature>
<keyword evidence="1" id="KW-1133">Transmembrane helix</keyword>
<feature type="transmembrane region" description="Helical" evidence="1">
    <location>
        <begin position="459"/>
        <end position="478"/>
    </location>
</feature>
<feature type="transmembrane region" description="Helical" evidence="1">
    <location>
        <begin position="53"/>
        <end position="74"/>
    </location>
</feature>
<feature type="transmembrane region" description="Helical" evidence="1">
    <location>
        <begin position="516"/>
        <end position="534"/>
    </location>
</feature>
<dbReference type="Proteomes" id="UP000547510">
    <property type="component" value="Unassembled WGS sequence"/>
</dbReference>
<feature type="transmembrane region" description="Helical" evidence="1">
    <location>
        <begin position="81"/>
        <end position="98"/>
    </location>
</feature>
<feature type="transmembrane region" description="Helical" evidence="1">
    <location>
        <begin position="20"/>
        <end position="41"/>
    </location>
</feature>
<feature type="transmembrane region" description="Helical" evidence="1">
    <location>
        <begin position="229"/>
        <end position="249"/>
    </location>
</feature>
<sequence>MIRTADPAPPAPPTSPASTAVRLAFGLAASGALCGVVGPVVSVVDGGAPPAFTAWPLLAVLALLPVGVAAFFLARREEATAAAVLVPAGVFAVGRFLADLQILADPVVTARPELFRPTTLDSPSPTVGLWLLLAGHLLTLVAGVLAATRTDPDGGKAERFGLPTTAGVVAAVGLFMAPFSSSDAFVPAGGPLDAPPLALVGGLLVALAVPVLAVLAASSGDPDVRRGGLLGIAAVLVVLGLPGLVTAIAVDRVDVAPGPFLVLAAAVAFVWSTTGKKEHDLELPGRRRLNLIAASLGVATGACAAVGALTDHLHVPAGVPVPTDYAARLLWPVAIVVTVLALIPKARPAFIAALAAVPLATGLALDAAFNATRVPSVEPGTGVWFTALAALPAAAAAITAALAGAVGRDEEGVARTSPPLPLVATNLTAALLALGAFGLPVLKAPDYVPITAFGLRVGSWGLLIALLAVLAAAGVALVSRPGPGAALLLGAACVTATRALEYPLTESRAAETAPGPGLWLALATTLVLLIAAAVRTAR</sequence>
<evidence type="ECO:0000313" key="3">
    <source>
        <dbReference type="Proteomes" id="UP000547510"/>
    </source>
</evidence>
<comment type="caution">
    <text evidence="2">The sequence shown here is derived from an EMBL/GenBank/DDBJ whole genome shotgun (WGS) entry which is preliminary data.</text>
</comment>
<organism evidence="2 3">
    <name type="scientific">Saccharothrix tamanrassetensis</name>
    <dbReference type="NCBI Taxonomy" id="1051531"/>
    <lineage>
        <taxon>Bacteria</taxon>
        <taxon>Bacillati</taxon>
        <taxon>Actinomycetota</taxon>
        <taxon>Actinomycetes</taxon>
        <taxon>Pseudonocardiales</taxon>
        <taxon>Pseudonocardiaceae</taxon>
        <taxon>Saccharothrix</taxon>
    </lineage>
</organism>
<accession>A0A841CFM2</accession>
<dbReference type="EMBL" id="JACHJN010000002">
    <property type="protein sequence ID" value="MBB5954957.1"/>
    <property type="molecule type" value="Genomic_DNA"/>
</dbReference>
<feature type="transmembrane region" description="Helical" evidence="1">
    <location>
        <begin position="160"/>
        <end position="177"/>
    </location>
</feature>
<feature type="transmembrane region" description="Helical" evidence="1">
    <location>
        <begin position="485"/>
        <end position="504"/>
    </location>
</feature>
<feature type="transmembrane region" description="Helical" evidence="1">
    <location>
        <begin position="383"/>
        <end position="407"/>
    </location>
</feature>
<keyword evidence="1" id="KW-0472">Membrane</keyword>
<keyword evidence="3" id="KW-1185">Reference proteome</keyword>
<evidence type="ECO:0000256" key="1">
    <source>
        <dbReference type="SAM" id="Phobius"/>
    </source>
</evidence>
<dbReference type="RefSeq" id="WP_184689529.1">
    <property type="nucleotide sequence ID" value="NZ_JACHJN010000002.1"/>
</dbReference>